<reference evidence="3 4" key="1">
    <citation type="submission" date="2020-07" db="EMBL/GenBank/DDBJ databases">
        <title>Sequencing the genomes of 1000 actinobacteria strains.</title>
        <authorList>
            <person name="Klenk H.-P."/>
        </authorList>
    </citation>
    <scope>NUCLEOTIDE SEQUENCE [LARGE SCALE GENOMIC DNA]</scope>
    <source>
        <strain evidence="3 4">DSM 7487</strain>
    </source>
</reference>
<feature type="domain" description="HTH araC/xylS-type" evidence="2">
    <location>
        <begin position="58"/>
        <end position="123"/>
    </location>
</feature>
<feature type="compositionally biased region" description="Basic residues" evidence="1">
    <location>
        <begin position="139"/>
        <end position="148"/>
    </location>
</feature>
<evidence type="ECO:0000313" key="3">
    <source>
        <dbReference type="EMBL" id="NYD20586.1"/>
    </source>
</evidence>
<dbReference type="GO" id="GO:0003700">
    <property type="term" value="F:DNA-binding transcription factor activity"/>
    <property type="evidence" value="ECO:0007669"/>
    <property type="project" value="InterPro"/>
</dbReference>
<dbReference type="Proteomes" id="UP000521922">
    <property type="component" value="Unassembled WGS sequence"/>
</dbReference>
<dbReference type="PROSITE" id="PS01124">
    <property type="entry name" value="HTH_ARAC_FAMILY_2"/>
    <property type="match status" value="1"/>
</dbReference>
<organism evidence="3 4">
    <name type="scientific">Kineococcus aurantiacus</name>
    <dbReference type="NCBI Taxonomy" id="37633"/>
    <lineage>
        <taxon>Bacteria</taxon>
        <taxon>Bacillati</taxon>
        <taxon>Actinomycetota</taxon>
        <taxon>Actinomycetes</taxon>
        <taxon>Kineosporiales</taxon>
        <taxon>Kineosporiaceae</taxon>
        <taxon>Kineococcus</taxon>
    </lineage>
</organism>
<dbReference type="InterPro" id="IPR018060">
    <property type="entry name" value="HTH_AraC"/>
</dbReference>
<evidence type="ECO:0000256" key="1">
    <source>
        <dbReference type="SAM" id="MobiDB-lite"/>
    </source>
</evidence>
<dbReference type="SMART" id="SM00342">
    <property type="entry name" value="HTH_ARAC"/>
    <property type="match status" value="1"/>
</dbReference>
<dbReference type="GO" id="GO:0043565">
    <property type="term" value="F:sequence-specific DNA binding"/>
    <property type="evidence" value="ECO:0007669"/>
    <property type="project" value="InterPro"/>
</dbReference>
<evidence type="ECO:0000259" key="2">
    <source>
        <dbReference type="PROSITE" id="PS01124"/>
    </source>
</evidence>
<dbReference type="EMBL" id="JACCBB010000001">
    <property type="protein sequence ID" value="NYD20586.1"/>
    <property type="molecule type" value="Genomic_DNA"/>
</dbReference>
<accession>A0A7Y9AS28</accession>
<dbReference type="Gene3D" id="1.10.10.60">
    <property type="entry name" value="Homeodomain-like"/>
    <property type="match status" value="1"/>
</dbReference>
<dbReference type="RefSeq" id="WP_179748311.1">
    <property type="nucleotide sequence ID" value="NZ_BAAAGN010000002.1"/>
</dbReference>
<protein>
    <submittedName>
        <fullName evidence="3">AraC-like DNA-binding protein</fullName>
    </submittedName>
</protein>
<name>A0A7Y9AS28_9ACTN</name>
<feature type="compositionally biased region" description="Basic and acidic residues" evidence="1">
    <location>
        <begin position="118"/>
        <end position="130"/>
    </location>
</feature>
<dbReference type="Pfam" id="PF12833">
    <property type="entry name" value="HTH_18"/>
    <property type="match status" value="1"/>
</dbReference>
<sequence length="148" mass="16288">MGSVVSSHLTRTDTHATDLDVQQCADLERPTLDLVRALLAVTARRHDTSGRCTHLVLSEFGTSFTDRVRRHRLQGAAADLLEPRSARGGISQIASRWGFPDHADCTRAVTRHSGTSPRDVRERASEDLRGGPEAPAGPRRQRSRTGER</sequence>
<evidence type="ECO:0000313" key="4">
    <source>
        <dbReference type="Proteomes" id="UP000521922"/>
    </source>
</evidence>
<comment type="caution">
    <text evidence="3">The sequence shown here is derived from an EMBL/GenBank/DDBJ whole genome shotgun (WGS) entry which is preliminary data.</text>
</comment>
<keyword evidence="3" id="KW-0238">DNA-binding</keyword>
<proteinExistence type="predicted"/>
<keyword evidence="4" id="KW-1185">Reference proteome</keyword>
<dbReference type="AlphaFoldDB" id="A0A7Y9AS28"/>
<gene>
    <name evidence="3" type="ORF">BJ968_000126</name>
</gene>
<feature type="region of interest" description="Disordered" evidence="1">
    <location>
        <begin position="108"/>
        <end position="148"/>
    </location>
</feature>